<dbReference type="InterPro" id="IPR041588">
    <property type="entry name" value="Integrase_H2C2"/>
</dbReference>
<gene>
    <name evidence="3" type="primary">LOC111088665</name>
</gene>
<proteinExistence type="predicted"/>
<dbReference type="Gene3D" id="1.10.340.70">
    <property type="match status" value="1"/>
</dbReference>
<dbReference type="Pfam" id="PF17921">
    <property type="entry name" value="Integrase_H2C2"/>
    <property type="match status" value="1"/>
</dbReference>
<dbReference type="PANTHER" id="PTHR47266">
    <property type="entry name" value="ENDONUCLEASE-RELATED"/>
    <property type="match status" value="1"/>
</dbReference>
<evidence type="ECO:0000313" key="3">
    <source>
        <dbReference type="RefSeq" id="XP_022255103.1"/>
    </source>
</evidence>
<dbReference type="GeneID" id="111088665"/>
<sequence length="202" mass="23255">MPNASTSEAKDQPSEYESIDFLLKCSDTWQSRRSENKKSLKESQGIVLYRKTLNLAEVIKISEQKKDPDINDLRSKVTQGDETEYMLDSDVLCRKVKDSRTLQIVIPVKLRIKVMKTYHDTPFAAHLAFAKTYSRISRRFFWLNMRKDIKEYCESCLECQGQKSSPHLRNTPLQRMPTLTTPFQLVAMGILGPLPTSYAGNK</sequence>
<dbReference type="Proteomes" id="UP000694941">
    <property type="component" value="Unplaced"/>
</dbReference>
<name>A0ABM1TGU7_LIMPO</name>
<protein>
    <submittedName>
        <fullName evidence="3">Protein NYNRIN-like</fullName>
    </submittedName>
</protein>
<feature type="domain" description="Integrase zinc-binding" evidence="1">
    <location>
        <begin position="106"/>
        <end position="164"/>
    </location>
</feature>
<dbReference type="InterPro" id="IPR052160">
    <property type="entry name" value="Gypsy_RT_Integrase-like"/>
</dbReference>
<reference evidence="3" key="1">
    <citation type="submission" date="2025-08" db="UniProtKB">
        <authorList>
            <consortium name="RefSeq"/>
        </authorList>
    </citation>
    <scope>IDENTIFICATION</scope>
    <source>
        <tissue evidence="3">Muscle</tissue>
    </source>
</reference>
<evidence type="ECO:0000313" key="2">
    <source>
        <dbReference type="Proteomes" id="UP000694941"/>
    </source>
</evidence>
<accession>A0ABM1TGU7</accession>
<organism evidence="2 3">
    <name type="scientific">Limulus polyphemus</name>
    <name type="common">Atlantic horseshoe crab</name>
    <dbReference type="NCBI Taxonomy" id="6850"/>
    <lineage>
        <taxon>Eukaryota</taxon>
        <taxon>Metazoa</taxon>
        <taxon>Ecdysozoa</taxon>
        <taxon>Arthropoda</taxon>
        <taxon>Chelicerata</taxon>
        <taxon>Merostomata</taxon>
        <taxon>Xiphosura</taxon>
        <taxon>Limulidae</taxon>
        <taxon>Limulus</taxon>
    </lineage>
</organism>
<evidence type="ECO:0000259" key="1">
    <source>
        <dbReference type="Pfam" id="PF17921"/>
    </source>
</evidence>
<keyword evidence="2" id="KW-1185">Reference proteome</keyword>
<dbReference type="RefSeq" id="XP_022255103.1">
    <property type="nucleotide sequence ID" value="XM_022399395.1"/>
</dbReference>